<dbReference type="SUPFAM" id="SSF52540">
    <property type="entry name" value="P-loop containing nucleoside triphosphate hydrolases"/>
    <property type="match status" value="1"/>
</dbReference>
<dbReference type="AlphaFoldDB" id="A0A1M7G9B2"/>
<dbReference type="InterPro" id="IPR027417">
    <property type="entry name" value="P-loop_NTPase"/>
</dbReference>
<name>A0A1M7G9B2_RUMFL</name>
<protein>
    <submittedName>
        <fullName evidence="1">AAA-like domain-containing protein</fullName>
    </submittedName>
</protein>
<dbReference type="Gene3D" id="3.40.50.300">
    <property type="entry name" value="P-loop containing nucleotide triphosphate hydrolases"/>
    <property type="match status" value="2"/>
</dbReference>
<dbReference type="OrthoDB" id="1813970at2"/>
<dbReference type="Proteomes" id="UP000184394">
    <property type="component" value="Unassembled WGS sequence"/>
</dbReference>
<organism evidence="1 2">
    <name type="scientific">Ruminococcus flavefaciens</name>
    <dbReference type="NCBI Taxonomy" id="1265"/>
    <lineage>
        <taxon>Bacteria</taxon>
        <taxon>Bacillati</taxon>
        <taxon>Bacillota</taxon>
        <taxon>Clostridia</taxon>
        <taxon>Eubacteriales</taxon>
        <taxon>Oscillospiraceae</taxon>
        <taxon>Ruminococcus</taxon>
    </lineage>
</organism>
<evidence type="ECO:0000313" key="1">
    <source>
        <dbReference type="EMBL" id="SHM12870.1"/>
    </source>
</evidence>
<dbReference type="RefSeq" id="WP_072947773.1">
    <property type="nucleotide sequence ID" value="NZ_FRCT01000001.1"/>
</dbReference>
<reference evidence="1 2" key="1">
    <citation type="submission" date="2016-11" db="EMBL/GenBank/DDBJ databases">
        <authorList>
            <person name="Jaros S."/>
            <person name="Januszkiewicz K."/>
            <person name="Wedrychowicz H."/>
        </authorList>
    </citation>
    <scope>NUCLEOTIDE SEQUENCE [LARGE SCALE GENOMIC DNA]</scope>
    <source>
        <strain evidence="1 2">Y1</strain>
    </source>
</reference>
<gene>
    <name evidence="1" type="ORF">SAMN04487860_101144</name>
</gene>
<evidence type="ECO:0000313" key="2">
    <source>
        <dbReference type="Proteomes" id="UP000184394"/>
    </source>
</evidence>
<proteinExistence type="predicted"/>
<dbReference type="EMBL" id="FRCT01000001">
    <property type="protein sequence ID" value="SHM12870.1"/>
    <property type="molecule type" value="Genomic_DNA"/>
</dbReference>
<sequence length="1053" mass="118642">MYETFEEVAMGISRDDLDYSRLIGKHKEELASKVEELSEVKAAEKSAAKIEVLRSEITKKVRSEFTLEEGTRLFHSSPFISETVEINGVVFTGASFIAHKAKKDPAYDEKHLDLNPYNEHWQLEYKTRGPKFISSVKITGCLIVAASGPGICYAYLIMIKGRASPLIFFNGDLSDNRIISELQLEDTSLAPKYVAEAFRRSLLLCSAVYFYSPPMHDGWCLPPRGDRIFCSSEYDNLLFKRLYKEKGMRNVYNDIILYKSNRTFNEVAADYNRLLSDTLPVKVCTVISAMSRLLPQFQEEGLVQDRLWVVETSDDATAKDMTAGLQNRNHRSIEVLFSSKRILYIEEQIKRYVDCVMIIRHSSAIGSKYKLENIQELLSEFFANSYVDDSVNRMVPVLIIDNAGVLSEELSIHQLSLTERVQIENLEQVQKLLGELDYHIVKNAEKNPGAVKQRIKAVITAAKKMAATLPRRSQSNSAVMFLSTAILLKEGGILTEADIQAMLQWLCNEVKERTSLCRYNAQKMGDVASKAVITGRIDIGIEVGPPFWTPDKAMISSDGSFCLTEDLFSDEIYSNSDVPVGINKAKEDLKSTGDLLTYSNPKGKQKIWKVQTEDGSKKPRPFLTFSRDWLSQEANLVIDEKVASDKFHKLDEHIDNFFRFVKHERLDMYAGQVITDYKHGTPFIAVTGAPGSGKTDWMMQQVVQRVKTDDGVIVLDPTNAFLKEELLAHNIPEEIIAKHFEFWDLSTQGWPVNIMDFDDCKNTAQRVQKLSSLLISGLHLTGANQKFILVDKLAELLEKNHLSTISELAVLPAAFDKNDDEKKLAIKLRALFSMVNMHQDTVLSWGDRLSAKGKVLVISSGNAVANPLVNSFDILLDTLYAFKDKNRDGKMTVILDEVQTFNHGKKSTLVSILSRVRKLDISVILASQDYLNASLSEVYKYCGTHILFRPLGEECIKAVAKFTKLDEDVIRTLPDFHCAVMGDVYSTYYGTNVKLETAILGITYRPSYDIGSSTDEKVVNDHAVNYKVYVDVKAVRAATPATNDLKKSCFEKI</sequence>
<accession>A0A1M7G9B2</accession>